<accession>A0ABN1H7N9</accession>
<organism evidence="2 3">
    <name type="scientific">Sporichthya brevicatena</name>
    <dbReference type="NCBI Taxonomy" id="171442"/>
    <lineage>
        <taxon>Bacteria</taxon>
        <taxon>Bacillati</taxon>
        <taxon>Actinomycetota</taxon>
        <taxon>Actinomycetes</taxon>
        <taxon>Sporichthyales</taxon>
        <taxon>Sporichthyaceae</taxon>
        <taxon>Sporichthya</taxon>
    </lineage>
</organism>
<dbReference type="Proteomes" id="UP001500957">
    <property type="component" value="Unassembled WGS sequence"/>
</dbReference>
<evidence type="ECO:0000313" key="3">
    <source>
        <dbReference type="Proteomes" id="UP001500957"/>
    </source>
</evidence>
<evidence type="ECO:0000256" key="1">
    <source>
        <dbReference type="SAM" id="Phobius"/>
    </source>
</evidence>
<feature type="transmembrane region" description="Helical" evidence="1">
    <location>
        <begin position="102"/>
        <end position="127"/>
    </location>
</feature>
<keyword evidence="1" id="KW-0812">Transmembrane</keyword>
<feature type="transmembrane region" description="Helical" evidence="1">
    <location>
        <begin position="64"/>
        <end position="90"/>
    </location>
</feature>
<protein>
    <recommendedName>
        <fullName evidence="4">DUF4386 family protein</fullName>
    </recommendedName>
</protein>
<evidence type="ECO:0008006" key="4">
    <source>
        <dbReference type="Google" id="ProtNLM"/>
    </source>
</evidence>
<proteinExistence type="predicted"/>
<name>A0ABN1H7N9_9ACTN</name>
<feature type="transmembrane region" description="Helical" evidence="1">
    <location>
        <begin position="181"/>
        <end position="201"/>
    </location>
</feature>
<gene>
    <name evidence="2" type="ORF">GCM10009547_39640</name>
</gene>
<keyword evidence="3" id="KW-1185">Reference proteome</keyword>
<sequence>MSTASPTVPAPAPVPAPPDPVRSRVVAAVLALGVLTSATIVLWQPWGERDDLSYETLADHRTGAWLGAILDGVGMAAVALGLGLATCLLVRGHGRTTATVGAVLAGLGAILFAGGSTAFGVLAWYATEPDALPADQGDTLLTYVDDNLAQLIVVSGAGFALVTLGSLTLMFALWRARAVPTWLPIVFAVLTVGLFVTTGTVMNVVQAAQTLCLAGVAAVLSQVTRSPGRG</sequence>
<comment type="caution">
    <text evidence="2">The sequence shown here is derived from an EMBL/GenBank/DDBJ whole genome shotgun (WGS) entry which is preliminary data.</text>
</comment>
<feature type="transmembrane region" description="Helical" evidence="1">
    <location>
        <begin position="25"/>
        <end position="44"/>
    </location>
</feature>
<dbReference type="EMBL" id="BAAAHE010000042">
    <property type="protein sequence ID" value="GAA0631846.1"/>
    <property type="molecule type" value="Genomic_DNA"/>
</dbReference>
<dbReference type="RefSeq" id="WP_344607993.1">
    <property type="nucleotide sequence ID" value="NZ_BAAAHE010000042.1"/>
</dbReference>
<keyword evidence="1" id="KW-1133">Transmembrane helix</keyword>
<feature type="transmembrane region" description="Helical" evidence="1">
    <location>
        <begin position="147"/>
        <end position="174"/>
    </location>
</feature>
<evidence type="ECO:0000313" key="2">
    <source>
        <dbReference type="EMBL" id="GAA0631846.1"/>
    </source>
</evidence>
<reference evidence="2 3" key="1">
    <citation type="journal article" date="2019" name="Int. J. Syst. Evol. Microbiol.">
        <title>The Global Catalogue of Microorganisms (GCM) 10K type strain sequencing project: providing services to taxonomists for standard genome sequencing and annotation.</title>
        <authorList>
            <consortium name="The Broad Institute Genomics Platform"/>
            <consortium name="The Broad Institute Genome Sequencing Center for Infectious Disease"/>
            <person name="Wu L."/>
            <person name="Ma J."/>
        </authorList>
    </citation>
    <scope>NUCLEOTIDE SEQUENCE [LARGE SCALE GENOMIC DNA]</scope>
    <source>
        <strain evidence="2 3">JCM 10671</strain>
    </source>
</reference>
<keyword evidence="1" id="KW-0472">Membrane</keyword>